<evidence type="ECO:0000256" key="1">
    <source>
        <dbReference type="SAM" id="MobiDB-lite"/>
    </source>
</evidence>
<dbReference type="Pfam" id="PF04749">
    <property type="entry name" value="PLAC8"/>
    <property type="match status" value="1"/>
</dbReference>
<proteinExistence type="predicted"/>
<keyword evidence="3" id="KW-0732">Signal</keyword>
<reference evidence="4" key="1">
    <citation type="submission" date="2021-02" db="EMBL/GenBank/DDBJ databases">
        <authorList>
            <person name="Dougan E. K."/>
            <person name="Rhodes N."/>
            <person name="Thang M."/>
            <person name="Chan C."/>
        </authorList>
    </citation>
    <scope>NUCLEOTIDE SEQUENCE</scope>
</reference>
<sequence>MALRKGLPLSVTVGVLLLAFLCQAHGLGADQVSTAEALPTEGASVVHSRSLHNGDGDEPNSLDEDEDAYDQYKLLDAILRPLLILGSLVCIAVSTVGYWCLYIKPDPLTFTPARAVVPDDLKGRWKYGLFDCCGAPGTFCCFTFCMPCSVVDLWCRAGWIHAATSSSSAGQGSSSNGPFTGFQYFIGVAAYWIFQSIGNLCCMPVLFAFLRGGASFVDGSNGGMDFESHHERFAIPHFGFSTFCSDCCGWCWCGPCMGTQEYRQVMELLKRGPVQVQAPQMPMIVGMPVQVPMVTVAGTVVKR</sequence>
<keyword evidence="2" id="KW-0472">Membrane</keyword>
<dbReference type="InterPro" id="IPR006461">
    <property type="entry name" value="PLAC_motif_containing"/>
</dbReference>
<evidence type="ECO:0000256" key="2">
    <source>
        <dbReference type="SAM" id="Phobius"/>
    </source>
</evidence>
<name>A0A813E6S4_POLGL</name>
<feature type="transmembrane region" description="Helical" evidence="2">
    <location>
        <begin position="82"/>
        <end position="101"/>
    </location>
</feature>
<organism evidence="4 5">
    <name type="scientific">Polarella glacialis</name>
    <name type="common">Dinoflagellate</name>
    <dbReference type="NCBI Taxonomy" id="89957"/>
    <lineage>
        <taxon>Eukaryota</taxon>
        <taxon>Sar</taxon>
        <taxon>Alveolata</taxon>
        <taxon>Dinophyceae</taxon>
        <taxon>Suessiales</taxon>
        <taxon>Suessiaceae</taxon>
        <taxon>Polarella</taxon>
    </lineage>
</organism>
<dbReference type="EMBL" id="CAJNNV010007209">
    <property type="protein sequence ID" value="CAE8594628.1"/>
    <property type="molecule type" value="Genomic_DNA"/>
</dbReference>
<evidence type="ECO:0000313" key="5">
    <source>
        <dbReference type="Proteomes" id="UP000654075"/>
    </source>
</evidence>
<gene>
    <name evidence="4" type="ORF">PGLA1383_LOCUS13157</name>
</gene>
<evidence type="ECO:0000256" key="3">
    <source>
        <dbReference type="SAM" id="SignalP"/>
    </source>
</evidence>
<evidence type="ECO:0008006" key="6">
    <source>
        <dbReference type="Google" id="ProtNLM"/>
    </source>
</evidence>
<accession>A0A813E6S4</accession>
<feature type="signal peptide" evidence="3">
    <location>
        <begin position="1"/>
        <end position="26"/>
    </location>
</feature>
<keyword evidence="2" id="KW-0812">Transmembrane</keyword>
<feature type="chain" id="PRO_5032456411" description="Transmembrane protein" evidence="3">
    <location>
        <begin position="27"/>
        <end position="303"/>
    </location>
</feature>
<feature type="region of interest" description="Disordered" evidence="1">
    <location>
        <begin position="44"/>
        <end position="63"/>
    </location>
</feature>
<dbReference type="Proteomes" id="UP000654075">
    <property type="component" value="Unassembled WGS sequence"/>
</dbReference>
<keyword evidence="2" id="KW-1133">Transmembrane helix</keyword>
<dbReference type="AlphaFoldDB" id="A0A813E6S4"/>
<comment type="caution">
    <text evidence="4">The sequence shown here is derived from an EMBL/GenBank/DDBJ whole genome shotgun (WGS) entry which is preliminary data.</text>
</comment>
<evidence type="ECO:0000313" key="4">
    <source>
        <dbReference type="EMBL" id="CAE8594628.1"/>
    </source>
</evidence>
<protein>
    <recommendedName>
        <fullName evidence="6">Transmembrane protein</fullName>
    </recommendedName>
</protein>
<keyword evidence="5" id="KW-1185">Reference proteome</keyword>